<dbReference type="PANTHER" id="PTHR43300:SF7">
    <property type="entry name" value="UDP-N-ACETYLBACILLOSAMINE N-ACETYLTRANSFERASE"/>
    <property type="match status" value="1"/>
</dbReference>
<dbReference type="Pfam" id="PF17836">
    <property type="entry name" value="PglD_N"/>
    <property type="match status" value="1"/>
</dbReference>
<gene>
    <name evidence="7" type="ORF">SAMN04515674_112144</name>
</gene>
<dbReference type="Gene3D" id="3.40.50.20">
    <property type="match status" value="1"/>
</dbReference>
<feature type="binding site" evidence="5">
    <location>
        <begin position="33"/>
        <end position="34"/>
    </location>
    <ligand>
        <name>substrate</name>
    </ligand>
</feature>
<dbReference type="Pfam" id="PF00132">
    <property type="entry name" value="Hexapep"/>
    <property type="match status" value="1"/>
</dbReference>
<evidence type="ECO:0000256" key="1">
    <source>
        <dbReference type="ARBA" id="ARBA00007274"/>
    </source>
</evidence>
<evidence type="ECO:0000313" key="8">
    <source>
        <dbReference type="Proteomes" id="UP000199306"/>
    </source>
</evidence>
<dbReference type="PANTHER" id="PTHR43300">
    <property type="entry name" value="ACETYLTRANSFERASE"/>
    <property type="match status" value="1"/>
</dbReference>
<dbReference type="NCBIfam" id="TIGR03570">
    <property type="entry name" value="NeuD_NnaD"/>
    <property type="match status" value="1"/>
</dbReference>
<dbReference type="InterPro" id="IPR050179">
    <property type="entry name" value="Trans_hexapeptide_repeat"/>
</dbReference>
<dbReference type="InterPro" id="IPR020019">
    <property type="entry name" value="AcTrfase_PglD-like"/>
</dbReference>
<dbReference type="Proteomes" id="UP000199306">
    <property type="component" value="Unassembled WGS sequence"/>
</dbReference>
<dbReference type="AlphaFoldDB" id="A0A1I5WRX4"/>
<evidence type="ECO:0000256" key="4">
    <source>
        <dbReference type="ARBA" id="ARBA00023315"/>
    </source>
</evidence>
<dbReference type="InterPro" id="IPR018357">
    <property type="entry name" value="Hexapep_transf_CS"/>
</dbReference>
<organism evidence="7 8">
    <name type="scientific">Pseudarcicella hirudinis</name>
    <dbReference type="NCBI Taxonomy" id="1079859"/>
    <lineage>
        <taxon>Bacteria</taxon>
        <taxon>Pseudomonadati</taxon>
        <taxon>Bacteroidota</taxon>
        <taxon>Cytophagia</taxon>
        <taxon>Cytophagales</taxon>
        <taxon>Flectobacillaceae</taxon>
        <taxon>Pseudarcicella</taxon>
    </lineage>
</organism>
<keyword evidence="8" id="KW-1185">Reference proteome</keyword>
<dbReference type="InterPro" id="IPR041561">
    <property type="entry name" value="PglD_N"/>
</dbReference>
<keyword evidence="4 7" id="KW-0012">Acyltransferase</keyword>
<dbReference type="GO" id="GO:0016746">
    <property type="term" value="F:acyltransferase activity"/>
    <property type="evidence" value="ECO:0007669"/>
    <property type="project" value="UniProtKB-KW"/>
</dbReference>
<name>A0A1I5WRX4_9BACT</name>
<dbReference type="RefSeq" id="WP_092018681.1">
    <property type="nucleotide sequence ID" value="NZ_FOXH01000012.1"/>
</dbReference>
<dbReference type="CDD" id="cd03360">
    <property type="entry name" value="LbH_AT_putative"/>
    <property type="match status" value="1"/>
</dbReference>
<feature type="domain" description="PglD N-terminal" evidence="6">
    <location>
        <begin position="5"/>
        <end position="84"/>
    </location>
</feature>
<dbReference type="Gene3D" id="2.160.10.10">
    <property type="entry name" value="Hexapeptide repeat proteins"/>
    <property type="match status" value="2"/>
</dbReference>
<evidence type="ECO:0000256" key="2">
    <source>
        <dbReference type="ARBA" id="ARBA00022679"/>
    </source>
</evidence>
<dbReference type="InterPro" id="IPR001451">
    <property type="entry name" value="Hexapep"/>
</dbReference>
<evidence type="ECO:0000259" key="6">
    <source>
        <dbReference type="Pfam" id="PF17836"/>
    </source>
</evidence>
<reference evidence="7 8" key="1">
    <citation type="submission" date="2016-10" db="EMBL/GenBank/DDBJ databases">
        <authorList>
            <person name="de Groot N.N."/>
        </authorList>
    </citation>
    <scope>NUCLEOTIDE SEQUENCE [LARGE SCALE GENOMIC DNA]</scope>
    <source>
        <strain evidence="8">E92,LMG 26720,CCM 7988</strain>
    </source>
</reference>
<protein>
    <submittedName>
        <fullName evidence="7">Sugar O-acyltransferase, sialic acid O-acetyltransferase NeuD family</fullName>
    </submittedName>
</protein>
<proteinExistence type="inferred from homology"/>
<dbReference type="STRING" id="1079859.SAMN04515674_112144"/>
<evidence type="ECO:0000313" key="7">
    <source>
        <dbReference type="EMBL" id="SFQ22489.1"/>
    </source>
</evidence>
<sequence length="210" mass="22022">MENPVIIFGAGSLGAVALDIFKRNSVVTYCFLDDDEKMHNTEIDDVIVMGSTDDEGFTKLIGKKCEAFIAIDDIKVRKNLVEMLNDRRKVQPVNAVHDSTIIASTAGIGHGNLISAGSIINARANIGNHCLIHSKVLIDADTKISDFVQIGAGSSIGTSVEIGEGTFIGSGVTIVSGVKIGKGARIGAGSVVIENIAAKETVFGNPAKKI</sequence>
<keyword evidence="3" id="KW-0677">Repeat</keyword>
<accession>A0A1I5WRX4</accession>
<dbReference type="EMBL" id="FOXH01000012">
    <property type="protein sequence ID" value="SFQ22489.1"/>
    <property type="molecule type" value="Genomic_DNA"/>
</dbReference>
<evidence type="ECO:0000256" key="5">
    <source>
        <dbReference type="PIRSR" id="PIRSR620019-2"/>
    </source>
</evidence>
<comment type="similarity">
    <text evidence="1">Belongs to the transferase hexapeptide repeat family.</text>
</comment>
<keyword evidence="2 7" id="KW-0808">Transferase</keyword>
<dbReference type="PROSITE" id="PS00101">
    <property type="entry name" value="HEXAPEP_TRANSFERASES"/>
    <property type="match status" value="1"/>
</dbReference>
<dbReference type="InterPro" id="IPR011004">
    <property type="entry name" value="Trimer_LpxA-like_sf"/>
</dbReference>
<dbReference type="SUPFAM" id="SSF51161">
    <property type="entry name" value="Trimeric LpxA-like enzymes"/>
    <property type="match status" value="1"/>
</dbReference>
<evidence type="ECO:0000256" key="3">
    <source>
        <dbReference type="ARBA" id="ARBA00022737"/>
    </source>
</evidence>
<dbReference type="OrthoDB" id="9794407at2"/>